<dbReference type="EMBL" id="RCHS01002423">
    <property type="protein sequence ID" value="RMX47373.1"/>
    <property type="molecule type" value="Genomic_DNA"/>
</dbReference>
<accession>A0A3M6U118</accession>
<dbReference type="Proteomes" id="UP000275408">
    <property type="component" value="Unassembled WGS sequence"/>
</dbReference>
<reference evidence="1 2" key="1">
    <citation type="journal article" date="2018" name="Sci. Rep.">
        <title>Comparative analysis of the Pocillopora damicornis genome highlights role of immune system in coral evolution.</title>
        <authorList>
            <person name="Cunning R."/>
            <person name="Bay R.A."/>
            <person name="Gillette P."/>
            <person name="Baker A.C."/>
            <person name="Traylor-Knowles N."/>
        </authorList>
    </citation>
    <scope>NUCLEOTIDE SEQUENCE [LARGE SCALE GENOMIC DNA]</scope>
    <source>
        <strain evidence="1">RSMAS</strain>
        <tissue evidence="1">Whole animal</tissue>
    </source>
</reference>
<dbReference type="AlphaFoldDB" id="A0A3M6U118"/>
<comment type="caution">
    <text evidence="1">The sequence shown here is derived from an EMBL/GenBank/DDBJ whole genome shotgun (WGS) entry which is preliminary data.</text>
</comment>
<evidence type="ECO:0000313" key="2">
    <source>
        <dbReference type="Proteomes" id="UP000275408"/>
    </source>
</evidence>
<evidence type="ECO:0000313" key="1">
    <source>
        <dbReference type="EMBL" id="RMX47373.1"/>
    </source>
</evidence>
<sequence length="235" mass="26414">MKCLSLKALRILDRMDVETAPEIHRKGVKNSIPDEKVSTTIVPELESKRWKKNGLSLLSYPVGLTFSPKHSRQTKELTGTLPYALSMRPPIITASSEDCHDVTTAFQTEDVNVVLKGRTVREVVAVRHNRRREISPFWLAILLQDVQLEVDGGNFLRKKVQFQWLNWTSDPLTYTPGDVCDRNSPNCILTRVLGFTAKGSSITLTSEEDNRLSRLANGDLYDEDVGDDEDQKSGG</sequence>
<organism evidence="1 2">
    <name type="scientific">Pocillopora damicornis</name>
    <name type="common">Cauliflower coral</name>
    <name type="synonym">Millepora damicornis</name>
    <dbReference type="NCBI Taxonomy" id="46731"/>
    <lineage>
        <taxon>Eukaryota</taxon>
        <taxon>Metazoa</taxon>
        <taxon>Cnidaria</taxon>
        <taxon>Anthozoa</taxon>
        <taxon>Hexacorallia</taxon>
        <taxon>Scleractinia</taxon>
        <taxon>Astrocoeniina</taxon>
        <taxon>Pocilloporidae</taxon>
        <taxon>Pocillopora</taxon>
    </lineage>
</organism>
<name>A0A3M6U118_POCDA</name>
<gene>
    <name evidence="1" type="ORF">pdam_00018747</name>
</gene>
<proteinExistence type="predicted"/>
<keyword evidence="2" id="KW-1185">Reference proteome</keyword>
<protein>
    <submittedName>
        <fullName evidence="1">Uncharacterized protein</fullName>
    </submittedName>
</protein>